<proteinExistence type="predicted"/>
<gene>
    <name evidence="1" type="ORF">CGOC_LOCUS5292</name>
</gene>
<evidence type="ECO:0000313" key="1">
    <source>
        <dbReference type="EMBL" id="VDK61383.1"/>
    </source>
</evidence>
<name>A0A3P6RYE7_CYLGO</name>
<sequence length="72" mass="8210">MAAKKEPKTHRVTSGVQIVQSIPPTIKSRKPKMMLVRLPSSSSHASHNPPYWSYVEKNSQQYFQLESSEVKL</sequence>
<dbReference type="EMBL" id="UYRV01015835">
    <property type="protein sequence ID" value="VDK61383.1"/>
    <property type="molecule type" value="Genomic_DNA"/>
</dbReference>
<accession>A0A3P6RYE7</accession>
<protein>
    <submittedName>
        <fullName evidence="1">Uncharacterized protein</fullName>
    </submittedName>
</protein>
<organism evidence="1 2">
    <name type="scientific">Cylicostephanus goldi</name>
    <name type="common">Nematode worm</name>
    <dbReference type="NCBI Taxonomy" id="71465"/>
    <lineage>
        <taxon>Eukaryota</taxon>
        <taxon>Metazoa</taxon>
        <taxon>Ecdysozoa</taxon>
        <taxon>Nematoda</taxon>
        <taxon>Chromadorea</taxon>
        <taxon>Rhabditida</taxon>
        <taxon>Rhabditina</taxon>
        <taxon>Rhabditomorpha</taxon>
        <taxon>Strongyloidea</taxon>
        <taxon>Strongylidae</taxon>
        <taxon>Cylicostephanus</taxon>
    </lineage>
</organism>
<dbReference type="AlphaFoldDB" id="A0A3P6RYE7"/>
<dbReference type="Proteomes" id="UP000271889">
    <property type="component" value="Unassembled WGS sequence"/>
</dbReference>
<keyword evidence="2" id="KW-1185">Reference proteome</keyword>
<evidence type="ECO:0000313" key="2">
    <source>
        <dbReference type="Proteomes" id="UP000271889"/>
    </source>
</evidence>
<reference evidence="1 2" key="1">
    <citation type="submission" date="2018-11" db="EMBL/GenBank/DDBJ databases">
        <authorList>
            <consortium name="Pathogen Informatics"/>
        </authorList>
    </citation>
    <scope>NUCLEOTIDE SEQUENCE [LARGE SCALE GENOMIC DNA]</scope>
</reference>